<dbReference type="Pfam" id="PF02525">
    <property type="entry name" value="Flavodoxin_2"/>
    <property type="match status" value="1"/>
</dbReference>
<keyword evidence="2" id="KW-0560">Oxidoreductase</keyword>
<comment type="similarity">
    <text evidence="1">Belongs to the NAD(P)H dehydrogenase (quinone) family.</text>
</comment>
<accession>F3ZPW1</accession>
<protein>
    <submittedName>
        <fullName evidence="4">NAD(P)H dehydrogenase (Quinone)</fullName>
    </submittedName>
</protein>
<dbReference type="Proteomes" id="UP000018439">
    <property type="component" value="Chromosome"/>
</dbReference>
<sequence length="183" mass="20726">MTLIIYAHPWEGSFNHAILTEVITKLSTAGKSYQVVDLNGENFNPVLTKNELAIYNHGEYSDPLVGKYQSLLKEADEVIFIFPIWWGTMPAILRGFFDKVLLVNFSHNYQNGWTPLLDITKTVVITTSQSPTEHFRSSIEGGFIHGTLEVVGFKNPTWLNCDNASLGTDEHRHQFIKEVIKSI</sequence>
<dbReference type="InterPro" id="IPR003680">
    <property type="entry name" value="Flavodoxin_fold"/>
</dbReference>
<dbReference type="InterPro" id="IPR051545">
    <property type="entry name" value="NAD(P)H_dehydrogenase_qn"/>
</dbReference>
<evidence type="ECO:0000256" key="1">
    <source>
        <dbReference type="ARBA" id="ARBA00006252"/>
    </source>
</evidence>
<dbReference type="GO" id="GO:0005829">
    <property type="term" value="C:cytosol"/>
    <property type="evidence" value="ECO:0007669"/>
    <property type="project" value="TreeGrafter"/>
</dbReference>
<dbReference type="SUPFAM" id="SSF52218">
    <property type="entry name" value="Flavoproteins"/>
    <property type="match status" value="1"/>
</dbReference>
<reference evidence="4 5" key="1">
    <citation type="journal article" date="2011" name="Stand. Genomic Sci.">
        <title>Non-contiguous finished genome sequence of Bacteroides coprosuis type strain (PC139).</title>
        <authorList>
            <person name="Land M."/>
            <person name="Held B."/>
            <person name="Gronow S."/>
            <person name="Abt B."/>
            <person name="Lucas S."/>
            <person name="Del Rio T.G."/>
            <person name="Nolan M."/>
            <person name="Tice H."/>
            <person name="Cheng J.F."/>
            <person name="Pitluck S."/>
            <person name="Liolios K."/>
            <person name="Pagani I."/>
            <person name="Ivanova N."/>
            <person name="Mavromatis K."/>
            <person name="Mikhailova N."/>
            <person name="Pati A."/>
            <person name="Tapia R."/>
            <person name="Han C."/>
            <person name="Goodwin L."/>
            <person name="Chen A."/>
            <person name="Palaniappan K."/>
            <person name="Hauser L."/>
            <person name="Brambilla E.M."/>
            <person name="Rohde M."/>
            <person name="Goker M."/>
            <person name="Detter J.C."/>
            <person name="Woyke T."/>
            <person name="Bristow J."/>
            <person name="Eisen J.A."/>
            <person name="Markowitz V."/>
            <person name="Hugenholtz P."/>
            <person name="Kyrpides N.C."/>
            <person name="Klenk H.P."/>
            <person name="Lapidus A."/>
        </authorList>
    </citation>
    <scope>NUCLEOTIDE SEQUENCE</scope>
    <source>
        <strain evidence="4 5">DSM 18011</strain>
    </source>
</reference>
<dbReference type="PANTHER" id="PTHR10204:SF34">
    <property type="entry name" value="NAD(P)H DEHYDROGENASE [QUINONE] 1 ISOFORM 1"/>
    <property type="match status" value="1"/>
</dbReference>
<dbReference type="PANTHER" id="PTHR10204">
    <property type="entry name" value="NAD P H OXIDOREDUCTASE-RELATED"/>
    <property type="match status" value="1"/>
</dbReference>
<keyword evidence="5" id="KW-1185">Reference proteome</keyword>
<evidence type="ECO:0000256" key="2">
    <source>
        <dbReference type="ARBA" id="ARBA00023002"/>
    </source>
</evidence>
<dbReference type="HOGENOM" id="CLU_058643_1_0_10"/>
<dbReference type="EMBL" id="CM001167">
    <property type="protein sequence ID" value="EGJ71698.1"/>
    <property type="molecule type" value="Genomic_DNA"/>
</dbReference>
<evidence type="ECO:0000259" key="3">
    <source>
        <dbReference type="Pfam" id="PF02525"/>
    </source>
</evidence>
<dbReference type="eggNOG" id="COG2249">
    <property type="taxonomic scope" value="Bacteria"/>
</dbReference>
<organism evidence="4 5">
    <name type="scientific">Bacteroides coprosuis DSM 18011</name>
    <dbReference type="NCBI Taxonomy" id="679937"/>
    <lineage>
        <taxon>Bacteria</taxon>
        <taxon>Pseudomonadati</taxon>
        <taxon>Bacteroidota</taxon>
        <taxon>Bacteroidia</taxon>
        <taxon>Bacteroidales</taxon>
        <taxon>Bacteroidaceae</taxon>
        <taxon>Bacteroides</taxon>
    </lineage>
</organism>
<dbReference type="GO" id="GO:0003955">
    <property type="term" value="F:NAD(P)H dehydrogenase (quinone) activity"/>
    <property type="evidence" value="ECO:0007669"/>
    <property type="project" value="TreeGrafter"/>
</dbReference>
<evidence type="ECO:0000313" key="4">
    <source>
        <dbReference type="EMBL" id="EGJ71698.1"/>
    </source>
</evidence>
<name>F3ZPW1_9BACE</name>
<dbReference type="InterPro" id="IPR029039">
    <property type="entry name" value="Flavoprotein-like_sf"/>
</dbReference>
<dbReference type="STRING" id="679937.Bcop_1504"/>
<gene>
    <name evidence="4" type="ORF">Bcop_1504</name>
</gene>
<evidence type="ECO:0000313" key="5">
    <source>
        <dbReference type="Proteomes" id="UP000018439"/>
    </source>
</evidence>
<feature type="domain" description="Flavodoxin-like fold" evidence="3">
    <location>
        <begin position="2"/>
        <end position="174"/>
    </location>
</feature>
<dbReference type="Gene3D" id="3.40.50.360">
    <property type="match status" value="1"/>
</dbReference>
<proteinExistence type="inferred from homology"/>
<dbReference type="AlphaFoldDB" id="F3ZPW1"/>
<dbReference type="OrthoDB" id="652200at2"/>